<dbReference type="Proteomes" id="UP000054359">
    <property type="component" value="Unassembled WGS sequence"/>
</dbReference>
<feature type="non-terminal residue" evidence="1">
    <location>
        <position position="53"/>
    </location>
</feature>
<proteinExistence type="predicted"/>
<name>A0A087SUM7_STEMI</name>
<evidence type="ECO:0000313" key="1">
    <source>
        <dbReference type="EMBL" id="KFM56566.1"/>
    </source>
</evidence>
<evidence type="ECO:0000313" key="2">
    <source>
        <dbReference type="Proteomes" id="UP000054359"/>
    </source>
</evidence>
<dbReference type="EMBL" id="KK112031">
    <property type="protein sequence ID" value="KFM56566.1"/>
    <property type="molecule type" value="Genomic_DNA"/>
</dbReference>
<dbReference type="AlphaFoldDB" id="A0A087SUM7"/>
<gene>
    <name evidence="1" type="ORF">X975_24522</name>
</gene>
<sequence>MRPLRASTSSSSGLPSVKVAFSPEHSELWSAEALWMIRKILSISFFYLILYLF</sequence>
<accession>A0A087SUM7</accession>
<protein>
    <submittedName>
        <fullName evidence="1">Uncharacterized protein</fullName>
    </submittedName>
</protein>
<organism evidence="1 2">
    <name type="scientific">Stegodyphus mimosarum</name>
    <name type="common">African social velvet spider</name>
    <dbReference type="NCBI Taxonomy" id="407821"/>
    <lineage>
        <taxon>Eukaryota</taxon>
        <taxon>Metazoa</taxon>
        <taxon>Ecdysozoa</taxon>
        <taxon>Arthropoda</taxon>
        <taxon>Chelicerata</taxon>
        <taxon>Arachnida</taxon>
        <taxon>Araneae</taxon>
        <taxon>Araneomorphae</taxon>
        <taxon>Entelegynae</taxon>
        <taxon>Eresoidea</taxon>
        <taxon>Eresidae</taxon>
        <taxon>Stegodyphus</taxon>
    </lineage>
</organism>
<keyword evidence="2" id="KW-1185">Reference proteome</keyword>
<reference evidence="1 2" key="1">
    <citation type="submission" date="2013-11" db="EMBL/GenBank/DDBJ databases">
        <title>Genome sequencing of Stegodyphus mimosarum.</title>
        <authorList>
            <person name="Bechsgaard J."/>
        </authorList>
    </citation>
    <scope>NUCLEOTIDE SEQUENCE [LARGE SCALE GENOMIC DNA]</scope>
</reference>